<evidence type="ECO:0000313" key="2">
    <source>
        <dbReference type="Proteomes" id="UP000693715"/>
    </source>
</evidence>
<dbReference type="EMBL" id="CP020335">
    <property type="protein sequence ID" value="QXF34082.1"/>
    <property type="molecule type" value="Genomic_DNA"/>
</dbReference>
<organism evidence="1 2">
    <name type="scientific">Photorhabdus akhurstii</name>
    <dbReference type="NCBI Taxonomy" id="171438"/>
    <lineage>
        <taxon>Bacteria</taxon>
        <taxon>Pseudomonadati</taxon>
        <taxon>Pseudomonadota</taxon>
        <taxon>Gammaproteobacteria</taxon>
        <taxon>Enterobacterales</taxon>
        <taxon>Morganellaceae</taxon>
        <taxon>Photorhabdus</taxon>
    </lineage>
</organism>
<protein>
    <submittedName>
        <fullName evidence="1">Uncharacterized protein</fullName>
    </submittedName>
</protein>
<name>A0ABX8LZ05_9GAMM</name>
<sequence length="67" mass="7664">MIFIIVEKFNLILLYGNLEVLTVNHIHTGCAPDNVLVGSVISHKLLQVFNKYIKEYLIKDSKEFTSV</sequence>
<keyword evidence="2" id="KW-1185">Reference proteome</keyword>
<reference evidence="1 2" key="1">
    <citation type="submission" date="2017-03" db="EMBL/GenBank/DDBJ databases">
        <title>Genome comparison of Photorhabdus luminescens strain 0813-124 phase variants.</title>
        <authorList>
            <person name="Chien C.-C."/>
            <person name="Chen W.-J."/>
            <person name="Shih M.-C."/>
            <person name="Hsieh F.-C."/>
        </authorList>
    </citation>
    <scope>NUCLEOTIDE SEQUENCE [LARGE SCALE GENOMIC DNA]</scope>
    <source>
        <strain evidence="1 2">0813-124 phase II</strain>
    </source>
</reference>
<dbReference type="Proteomes" id="UP000693715">
    <property type="component" value="Chromosome"/>
</dbReference>
<evidence type="ECO:0000313" key="1">
    <source>
        <dbReference type="EMBL" id="QXF34082.1"/>
    </source>
</evidence>
<gene>
    <name evidence="1" type="ORF">B0X70_13685</name>
</gene>
<proteinExistence type="predicted"/>
<accession>A0ABX8LZ05</accession>